<evidence type="ECO:0000256" key="3">
    <source>
        <dbReference type="ARBA" id="ARBA00022827"/>
    </source>
</evidence>
<dbReference type="Gene3D" id="3.50.50.60">
    <property type="entry name" value="FAD/NAD(P)-binding domain"/>
    <property type="match status" value="1"/>
</dbReference>
<evidence type="ECO:0000256" key="2">
    <source>
        <dbReference type="ARBA" id="ARBA00022630"/>
    </source>
</evidence>
<keyword evidence="5" id="KW-1133">Transmembrane helix</keyword>
<sequence>MDTHKSVSSDPDRRPFKVIIVGGGIAGLTLANALEKAPVPIDYVVLEARETIAPQVGAGIALAPSGCRVLDQLQVYDDLARLVHPVESSGVSDVHGRPLLPKRSDTAKLVAVRMSYPLGWIERRSVLQALYGHLVHPQRVLTSKRLERIDHSRDPTQPIMAVCTDGSIYTGDLIVGADGVHSRTRSEMWRAVGEGICGAGVDVKQERRAMTAEYQCLFGISTPIAGIEPGMSDDTLARDVSAVVASGKDGRIFWFLFRRMPRVYQTPEIPRFTTADAVSFAQHYFNFPIRNEPKTVTFKDLWEHRETVTMAPLEEAHFAHWTAGRIVCLGDSAHKMTPHTGTGGMLAMEHAAALANIISQMAIQVDSTGQFLDGNQIETTLGEKYDNEIRHRRTLAKIQATGALARFQTLQSAVHRLIVGYLLPYTGDMRADQFCDDAIGGEKIDYLPIPTRSMTGLMPFNPLRGIGRHESPWSRILRALPLLFMAVAAFVAMYSLAPFEEAAAILRDGRYNDVQLLDRFYHIRPLDDFSRGSPLRFIVSGMHFFFQPLTLFAEYGVWYGILLIESTRRANRLNILRLAVLWGILNMWGIALVVPVYYFTSYVLTPLSTFDAADMRQTERSSTRTILPALLATHYATFTAAYLSPVITHRQAAGFLWELFPVGLYGFQALFGLGRPSTHPLDRLSPITRDLPIIRATIIVLCALSTGVWQYTLWSNGSWSSLIEVFVPLLGFRNVQMLSFEQRFAEFLKWDQVFFALPNMWWIGLLYRDLNSEHWIHAPWWKVLGVMIVLTVVGGNGTMLGVMWLYREELLVSRRHPAAVIQQPADEQKRKEA</sequence>
<dbReference type="InterPro" id="IPR036188">
    <property type="entry name" value="FAD/NAD-bd_sf"/>
</dbReference>
<organism evidence="7 8">
    <name type="scientific">Aspergillus ustus</name>
    <dbReference type="NCBI Taxonomy" id="40382"/>
    <lineage>
        <taxon>Eukaryota</taxon>
        <taxon>Fungi</taxon>
        <taxon>Dikarya</taxon>
        <taxon>Ascomycota</taxon>
        <taxon>Pezizomycotina</taxon>
        <taxon>Eurotiomycetes</taxon>
        <taxon>Eurotiomycetidae</taxon>
        <taxon>Eurotiales</taxon>
        <taxon>Aspergillaceae</taxon>
        <taxon>Aspergillus</taxon>
        <taxon>Aspergillus subgen. Nidulantes</taxon>
    </lineage>
</organism>
<feature type="transmembrane region" description="Helical" evidence="5">
    <location>
        <begin position="544"/>
        <end position="564"/>
    </location>
</feature>
<evidence type="ECO:0000259" key="6">
    <source>
        <dbReference type="Pfam" id="PF01494"/>
    </source>
</evidence>
<dbReference type="Proteomes" id="UP000053475">
    <property type="component" value="Unassembled WGS sequence"/>
</dbReference>
<comment type="caution">
    <text evidence="7">The sequence shown here is derived from an EMBL/GenBank/DDBJ whole genome shotgun (WGS) entry which is preliminary data.</text>
</comment>
<evidence type="ECO:0000256" key="1">
    <source>
        <dbReference type="ARBA" id="ARBA00007992"/>
    </source>
</evidence>
<feature type="transmembrane region" description="Helical" evidence="5">
    <location>
        <begin position="693"/>
        <end position="711"/>
    </location>
</feature>
<keyword evidence="4" id="KW-0560">Oxidoreductase</keyword>
<keyword evidence="5" id="KW-0472">Membrane</keyword>
<keyword evidence="3" id="KW-0274">FAD</keyword>
<keyword evidence="2" id="KW-0285">Flavoprotein</keyword>
<evidence type="ECO:0000256" key="5">
    <source>
        <dbReference type="SAM" id="Phobius"/>
    </source>
</evidence>
<dbReference type="PRINTS" id="PR00420">
    <property type="entry name" value="RNGMNOXGNASE"/>
</dbReference>
<dbReference type="GO" id="GO:0071949">
    <property type="term" value="F:FAD binding"/>
    <property type="evidence" value="ECO:0007669"/>
    <property type="project" value="InterPro"/>
</dbReference>
<evidence type="ECO:0000313" key="7">
    <source>
        <dbReference type="EMBL" id="KIA75510.1"/>
    </source>
</evidence>
<name>A0A0C1C398_ASPUT</name>
<keyword evidence="5" id="KW-0812">Transmembrane</keyword>
<dbReference type="Pfam" id="PF01494">
    <property type="entry name" value="FAD_binding_3"/>
    <property type="match status" value="2"/>
</dbReference>
<accession>A0A0C1C398</accession>
<proteinExistence type="inferred from homology"/>
<dbReference type="EMBL" id="JOMC01000132">
    <property type="protein sequence ID" value="KIA75510.1"/>
    <property type="molecule type" value="Genomic_DNA"/>
</dbReference>
<feature type="transmembrane region" description="Helical" evidence="5">
    <location>
        <begin position="576"/>
        <end position="599"/>
    </location>
</feature>
<evidence type="ECO:0000256" key="4">
    <source>
        <dbReference type="ARBA" id="ARBA00023002"/>
    </source>
</evidence>
<protein>
    <recommendedName>
        <fullName evidence="6">FAD-binding domain-containing protein</fullName>
    </recommendedName>
</protein>
<keyword evidence="8" id="KW-1185">Reference proteome</keyword>
<feature type="domain" description="FAD-binding" evidence="6">
    <location>
        <begin position="17"/>
        <end position="188"/>
    </location>
</feature>
<dbReference type="SUPFAM" id="SSF51905">
    <property type="entry name" value="FAD/NAD(P)-binding domain"/>
    <property type="match status" value="1"/>
</dbReference>
<feature type="domain" description="FAD-binding" evidence="6">
    <location>
        <begin position="306"/>
        <end position="359"/>
    </location>
</feature>
<dbReference type="PANTHER" id="PTHR47356:SF2">
    <property type="entry name" value="FAD-BINDING DOMAIN-CONTAINING PROTEIN-RELATED"/>
    <property type="match status" value="1"/>
</dbReference>
<feature type="transmembrane region" description="Helical" evidence="5">
    <location>
        <begin position="779"/>
        <end position="806"/>
    </location>
</feature>
<dbReference type="InterPro" id="IPR050562">
    <property type="entry name" value="FAD_mOase_fung"/>
</dbReference>
<dbReference type="PANTHER" id="PTHR47356">
    <property type="entry name" value="FAD-DEPENDENT MONOOXYGENASE ASQG-RELATED"/>
    <property type="match status" value="1"/>
</dbReference>
<comment type="similarity">
    <text evidence="1">Belongs to the paxM FAD-dependent monooxygenase family.</text>
</comment>
<dbReference type="InterPro" id="IPR002938">
    <property type="entry name" value="FAD-bd"/>
</dbReference>
<dbReference type="AlphaFoldDB" id="A0A0C1C398"/>
<dbReference type="GO" id="GO:0004497">
    <property type="term" value="F:monooxygenase activity"/>
    <property type="evidence" value="ECO:0007669"/>
    <property type="project" value="InterPro"/>
</dbReference>
<reference evidence="7 8" key="1">
    <citation type="submission" date="2014-11" db="EMBL/GenBank/DDBJ databases">
        <title>Genomics derived discovery of secondary metabolites biosynthetic gene clusters in Aspergillus ustus.</title>
        <authorList>
            <person name="Pi B."/>
            <person name="Dai F."/>
            <person name="Song X."/>
            <person name="Zhu C."/>
            <person name="Li H."/>
            <person name="Yu D."/>
        </authorList>
    </citation>
    <scope>NUCLEOTIDE SEQUENCE [LARGE SCALE GENOMIC DNA]</scope>
    <source>
        <strain evidence="7 8">3.3904</strain>
    </source>
</reference>
<evidence type="ECO:0000313" key="8">
    <source>
        <dbReference type="Proteomes" id="UP000053475"/>
    </source>
</evidence>
<gene>
    <name evidence="7" type="ORF">HK57_00009</name>
</gene>